<reference evidence="3" key="1">
    <citation type="submission" date="2022-10" db="EMBL/GenBank/DDBJ databases">
        <title>Flavobacterium sp. nov., a bacterium isolated from lake sediment.</title>
        <authorList>
            <person name="Qu J.-H."/>
        </authorList>
    </citation>
    <scope>NUCLEOTIDE SEQUENCE</scope>
    <source>
        <strain evidence="3">TH16-21</strain>
    </source>
</reference>
<evidence type="ECO:0000256" key="1">
    <source>
        <dbReference type="SAM" id="Coils"/>
    </source>
</evidence>
<dbReference type="EMBL" id="JAPCIO010000013">
    <property type="protein sequence ID" value="MCW1149149.1"/>
    <property type="molecule type" value="Genomic_DNA"/>
</dbReference>
<sequence length="153" mass="17702">MQEIQELLAITRSLKEKYKLHNKSFTLDGKLVGDIGEVLVAEHYGLTLYGDNTPVHDGFVTGDENKKVQIKASFNNYFYFTKDLINMPQYFIAVQLKEDGTFEEVFNGLGVLIYNKMLCHLPNERKHNYRLSVKKLKELNNDTENDKIKLLKA</sequence>
<dbReference type="Proteomes" id="UP001165677">
    <property type="component" value="Unassembled WGS sequence"/>
</dbReference>
<evidence type="ECO:0000259" key="2">
    <source>
        <dbReference type="Pfam" id="PF22522"/>
    </source>
</evidence>
<gene>
    <name evidence="3" type="ORF">OJ995_13040</name>
</gene>
<feature type="domain" description="DUF6998" evidence="2">
    <location>
        <begin position="5"/>
        <end position="146"/>
    </location>
</feature>
<feature type="coiled-coil region" evidence="1">
    <location>
        <begin position="126"/>
        <end position="153"/>
    </location>
</feature>
<keyword evidence="1" id="KW-0175">Coiled coil</keyword>
<dbReference type="InterPro" id="IPR054267">
    <property type="entry name" value="DUF6998"/>
</dbReference>
<evidence type="ECO:0000313" key="4">
    <source>
        <dbReference type="Proteomes" id="UP001165677"/>
    </source>
</evidence>
<evidence type="ECO:0000313" key="3">
    <source>
        <dbReference type="EMBL" id="MCW1149149.1"/>
    </source>
</evidence>
<proteinExistence type="predicted"/>
<name>A0ABT3EKP7_9FLAO</name>
<protein>
    <recommendedName>
        <fullName evidence="2">DUF6998 domain-containing protein</fullName>
    </recommendedName>
</protein>
<keyword evidence="4" id="KW-1185">Reference proteome</keyword>
<comment type="caution">
    <text evidence="3">The sequence shown here is derived from an EMBL/GenBank/DDBJ whole genome shotgun (WGS) entry which is preliminary data.</text>
</comment>
<dbReference type="Pfam" id="PF22522">
    <property type="entry name" value="DUF6998"/>
    <property type="match status" value="1"/>
</dbReference>
<organism evidence="3 4">
    <name type="scientific">Flavobacterium lacisediminis</name>
    <dbReference type="NCBI Taxonomy" id="2989705"/>
    <lineage>
        <taxon>Bacteria</taxon>
        <taxon>Pseudomonadati</taxon>
        <taxon>Bacteroidota</taxon>
        <taxon>Flavobacteriia</taxon>
        <taxon>Flavobacteriales</taxon>
        <taxon>Flavobacteriaceae</taxon>
        <taxon>Flavobacterium</taxon>
    </lineage>
</organism>
<dbReference type="RefSeq" id="WP_264369835.1">
    <property type="nucleotide sequence ID" value="NZ_JAPCIO010000013.1"/>
</dbReference>
<accession>A0ABT3EKP7</accession>